<gene>
    <name evidence="6" type="ORF">IRI77_27675</name>
</gene>
<evidence type="ECO:0000256" key="1">
    <source>
        <dbReference type="ARBA" id="ARBA00004196"/>
    </source>
</evidence>
<dbReference type="Pfam" id="PF25881">
    <property type="entry name" value="HH_YBHG"/>
    <property type="match status" value="1"/>
</dbReference>
<reference evidence="6 7" key="1">
    <citation type="submission" date="2020-10" db="EMBL/GenBank/DDBJ databases">
        <title>Complete genome sequence of Paludibaculum fermentans P105T, a facultatively anaerobic acidobacterium capable of dissimilatory Fe(III) reduction.</title>
        <authorList>
            <person name="Dedysh S.N."/>
            <person name="Beletsky A.V."/>
            <person name="Kulichevskaya I.S."/>
            <person name="Mardanov A.V."/>
            <person name="Ravin N.V."/>
        </authorList>
    </citation>
    <scope>NUCLEOTIDE SEQUENCE [LARGE SCALE GENOMIC DNA]</scope>
    <source>
        <strain evidence="6 7">P105</strain>
    </source>
</reference>
<evidence type="ECO:0000259" key="5">
    <source>
        <dbReference type="Pfam" id="PF25990"/>
    </source>
</evidence>
<dbReference type="PANTHER" id="PTHR32347">
    <property type="entry name" value="EFFLUX SYSTEM COMPONENT YKNX-RELATED"/>
    <property type="match status" value="1"/>
</dbReference>
<dbReference type="InterPro" id="IPR058636">
    <property type="entry name" value="Beta-barrel_YknX"/>
</dbReference>
<keyword evidence="7" id="KW-1185">Reference proteome</keyword>
<dbReference type="InterPro" id="IPR050465">
    <property type="entry name" value="UPF0194_transport"/>
</dbReference>
<evidence type="ECO:0000256" key="3">
    <source>
        <dbReference type="SAM" id="Coils"/>
    </source>
</evidence>
<evidence type="ECO:0000313" key="6">
    <source>
        <dbReference type="EMBL" id="QOY86550.1"/>
    </source>
</evidence>
<dbReference type="Gene3D" id="1.10.287.470">
    <property type="entry name" value="Helix hairpin bin"/>
    <property type="match status" value="1"/>
</dbReference>
<dbReference type="KEGG" id="pfer:IRI77_27675"/>
<feature type="domain" description="YbhG-like alpha-helical hairpin" evidence="4">
    <location>
        <begin position="115"/>
        <end position="233"/>
    </location>
</feature>
<comment type="subcellular location">
    <subcellularLocation>
        <location evidence="1">Cell envelope</location>
    </subcellularLocation>
</comment>
<dbReference type="Proteomes" id="UP000593892">
    <property type="component" value="Chromosome"/>
</dbReference>
<accession>A0A7S7NN25</accession>
<dbReference type="Gene3D" id="2.40.30.170">
    <property type="match status" value="1"/>
</dbReference>
<dbReference type="Gene3D" id="2.40.50.100">
    <property type="match status" value="1"/>
</dbReference>
<feature type="domain" description="YknX-like beta-barrel" evidence="5">
    <location>
        <begin position="306"/>
        <end position="388"/>
    </location>
</feature>
<evidence type="ECO:0000259" key="4">
    <source>
        <dbReference type="Pfam" id="PF25881"/>
    </source>
</evidence>
<dbReference type="AlphaFoldDB" id="A0A7S7NN25"/>
<evidence type="ECO:0000256" key="2">
    <source>
        <dbReference type="ARBA" id="ARBA00023054"/>
    </source>
</evidence>
<dbReference type="SUPFAM" id="SSF111369">
    <property type="entry name" value="HlyD-like secretion proteins"/>
    <property type="match status" value="2"/>
</dbReference>
<dbReference type="Pfam" id="PF25990">
    <property type="entry name" value="Beta-barrel_YknX"/>
    <property type="match status" value="1"/>
</dbReference>
<protein>
    <submittedName>
        <fullName evidence="6">HlyD family efflux transporter periplasmic adaptor subunit</fullName>
    </submittedName>
</protein>
<dbReference type="PRINTS" id="PR01490">
    <property type="entry name" value="RTXTOXIND"/>
</dbReference>
<evidence type="ECO:0000313" key="7">
    <source>
        <dbReference type="Proteomes" id="UP000593892"/>
    </source>
</evidence>
<organism evidence="6 7">
    <name type="scientific">Paludibaculum fermentans</name>
    <dbReference type="NCBI Taxonomy" id="1473598"/>
    <lineage>
        <taxon>Bacteria</taxon>
        <taxon>Pseudomonadati</taxon>
        <taxon>Acidobacteriota</taxon>
        <taxon>Terriglobia</taxon>
        <taxon>Bryobacterales</taxon>
        <taxon>Bryobacteraceae</taxon>
        <taxon>Paludibaculum</taxon>
    </lineage>
</organism>
<dbReference type="GO" id="GO:0030313">
    <property type="term" value="C:cell envelope"/>
    <property type="evidence" value="ECO:0007669"/>
    <property type="project" value="UniProtKB-SubCell"/>
</dbReference>
<name>A0A7S7NN25_PALFE</name>
<sequence>MDKKKVIIPVILVVAAGGALAWRATHPGEDPNVIRISGNIELTQVDLSFKMPGRMVELNVDEGDTVKPGQVVARTDTNELKQQLNREMAGVDSAQSALTQLHTSIQFQKASIEGDVALKRADLAAAEARLQEMLNGSRPQELESARAAMAEALTQNQQAQLDWQRAQTLYKNDDISTAQRDQFKTKAEATAAALKRAQEQLGMVQEGPRKEQIEQQRAQVARARAAVQLSEANRIDLKRREEEVGMRQAEIQRAKSQTGVLDVQMNDRILVAPVGGVVLSKSAEMGEILAAGATVVTLGDVDKPWVRGYVSESDLGRVKLGMPAVVKTDSFKGKEYKGKVTFISAEAEFTPKQIQTTEERQKLVYRIKIEVENPNHELKLNMPVDAEIVLGR</sequence>
<keyword evidence="2 3" id="KW-0175">Coiled coil</keyword>
<dbReference type="EMBL" id="CP063849">
    <property type="protein sequence ID" value="QOY86550.1"/>
    <property type="molecule type" value="Genomic_DNA"/>
</dbReference>
<dbReference type="RefSeq" id="WP_194448219.1">
    <property type="nucleotide sequence ID" value="NZ_CP063849.1"/>
</dbReference>
<dbReference type="InterPro" id="IPR059052">
    <property type="entry name" value="HH_YbhG-like"/>
</dbReference>
<dbReference type="PANTHER" id="PTHR32347:SF29">
    <property type="entry name" value="UPF0194 MEMBRANE PROTEIN YBHG"/>
    <property type="match status" value="1"/>
</dbReference>
<proteinExistence type="predicted"/>
<feature type="coiled-coil region" evidence="3">
    <location>
        <begin position="142"/>
        <end position="233"/>
    </location>
</feature>